<evidence type="ECO:0000256" key="1">
    <source>
        <dbReference type="PROSITE-ProRule" id="PRU00176"/>
    </source>
</evidence>
<dbReference type="PROSITE" id="PS50102">
    <property type="entry name" value="RRM"/>
    <property type="match status" value="1"/>
</dbReference>
<dbReference type="SUPFAM" id="SSF54928">
    <property type="entry name" value="RNA-binding domain, RBD"/>
    <property type="match status" value="1"/>
</dbReference>
<accession>L2GQP4</accession>
<dbReference type="Proteomes" id="UP000011082">
    <property type="component" value="Unassembled WGS sequence"/>
</dbReference>
<dbReference type="OMA" id="CINENCI"/>
<dbReference type="EMBL" id="JH370130">
    <property type="protein sequence ID" value="ELA42944.1"/>
    <property type="molecule type" value="Genomic_DNA"/>
</dbReference>
<dbReference type="InterPro" id="IPR000504">
    <property type="entry name" value="RRM_dom"/>
</dbReference>
<dbReference type="HOGENOM" id="CLU_063261_0_0_1"/>
<dbReference type="VEuPathDB" id="MicrosporidiaDB:VICG_00259"/>
<dbReference type="InterPro" id="IPR035979">
    <property type="entry name" value="RBD_domain_sf"/>
</dbReference>
<dbReference type="GO" id="GO:0003723">
    <property type="term" value="F:RNA binding"/>
    <property type="evidence" value="ECO:0007669"/>
    <property type="project" value="UniProtKB-UniRule"/>
</dbReference>
<dbReference type="AlphaFoldDB" id="L2GQP4"/>
<dbReference type="Gene3D" id="3.30.70.330">
    <property type="match status" value="1"/>
</dbReference>
<proteinExistence type="predicted"/>
<dbReference type="InterPro" id="IPR012677">
    <property type="entry name" value="Nucleotide-bd_a/b_plait_sf"/>
</dbReference>
<protein>
    <recommendedName>
        <fullName evidence="2">RRM domain-containing protein</fullName>
    </recommendedName>
</protein>
<dbReference type="GeneID" id="19880977"/>
<sequence>MNTDQQRNKLTMPLAPTLLAYIKHEYPDLGPIIVSTIEYTVKESKNHYIDVMRALEPLLKDGTKSFVDKLFMFRKKMCKDASNCNRPICLFAHDEDELVGSKKSAAAETSASKKFKIDNSEVIFNKVDESRFSIEELKEYAQKYGVITSVRRLNKGKYLVVFEDPDCARRLVECAGFVLDDPEIKKFFNINVPLDQNKKVDLNQLFQDQKDLLDRLTVSFDSDVLSELKMVTFKIRHHVLSTDKKYCESLASSQKNEEASIDIESSIYYNMFAE</sequence>
<dbReference type="RefSeq" id="XP_007603712.1">
    <property type="nucleotide sequence ID" value="XM_007603650.1"/>
</dbReference>
<evidence type="ECO:0000259" key="2">
    <source>
        <dbReference type="PROSITE" id="PS50102"/>
    </source>
</evidence>
<keyword evidence="1" id="KW-0694">RNA-binding</keyword>
<evidence type="ECO:0000313" key="4">
    <source>
        <dbReference type="Proteomes" id="UP000011082"/>
    </source>
</evidence>
<dbReference type="OrthoDB" id="2186004at2759"/>
<organism evidence="3 4">
    <name type="scientific">Vittaforma corneae (strain ATCC 50505)</name>
    <name type="common">Microsporidian parasite</name>
    <name type="synonym">Nosema corneum</name>
    <dbReference type="NCBI Taxonomy" id="993615"/>
    <lineage>
        <taxon>Eukaryota</taxon>
        <taxon>Fungi</taxon>
        <taxon>Fungi incertae sedis</taxon>
        <taxon>Microsporidia</taxon>
        <taxon>Nosematidae</taxon>
        <taxon>Vittaforma</taxon>
    </lineage>
</organism>
<feature type="domain" description="RRM" evidence="2">
    <location>
        <begin position="120"/>
        <end position="197"/>
    </location>
</feature>
<reference evidence="4" key="1">
    <citation type="submission" date="2011-05" db="EMBL/GenBank/DDBJ databases">
        <title>The genome sequence of Vittaforma corneae strain ATCC 50505.</title>
        <authorList>
            <consortium name="The Broad Institute Genome Sequencing Platform"/>
            <person name="Cuomo C."/>
            <person name="Didier E."/>
            <person name="Bowers L."/>
            <person name="Young S.K."/>
            <person name="Zeng Q."/>
            <person name="Gargeya S."/>
            <person name="Fitzgerald M."/>
            <person name="Haas B."/>
            <person name="Abouelleil A."/>
            <person name="Alvarado L."/>
            <person name="Arachchi H.M."/>
            <person name="Berlin A."/>
            <person name="Chapman S.B."/>
            <person name="Gearin G."/>
            <person name="Goldberg J."/>
            <person name="Griggs A."/>
            <person name="Gujja S."/>
            <person name="Hansen M."/>
            <person name="Heiman D."/>
            <person name="Howarth C."/>
            <person name="Larimer J."/>
            <person name="Lui A."/>
            <person name="MacDonald P.J.P."/>
            <person name="McCowen C."/>
            <person name="Montmayeur A."/>
            <person name="Murphy C."/>
            <person name="Neiman D."/>
            <person name="Pearson M."/>
            <person name="Priest M."/>
            <person name="Roberts A."/>
            <person name="Saif S."/>
            <person name="Shea T."/>
            <person name="Sisk P."/>
            <person name="Stolte C."/>
            <person name="Sykes S."/>
            <person name="Wortman J."/>
            <person name="Nusbaum C."/>
            <person name="Birren B."/>
        </authorList>
    </citation>
    <scope>NUCLEOTIDE SEQUENCE [LARGE SCALE GENOMIC DNA]</scope>
    <source>
        <strain evidence="4">ATCC 50505</strain>
    </source>
</reference>
<dbReference type="CDD" id="cd00590">
    <property type="entry name" value="RRM_SF"/>
    <property type="match status" value="1"/>
</dbReference>
<evidence type="ECO:0000313" key="3">
    <source>
        <dbReference type="EMBL" id="ELA42944.1"/>
    </source>
</evidence>
<gene>
    <name evidence="3" type="ORF">VICG_00259</name>
</gene>
<dbReference type="InParanoid" id="L2GQP4"/>
<name>L2GQP4_VITCO</name>
<keyword evidence="4" id="KW-1185">Reference proteome</keyword>